<evidence type="ECO:0000256" key="2">
    <source>
        <dbReference type="ARBA" id="ARBA00022741"/>
    </source>
</evidence>
<dbReference type="Gene3D" id="3.40.50.300">
    <property type="entry name" value="P-loop containing nucleotide triphosphate hydrolases"/>
    <property type="match status" value="1"/>
</dbReference>
<evidence type="ECO:0000256" key="6">
    <source>
        <dbReference type="ARBA" id="ARBA00023125"/>
    </source>
</evidence>
<dbReference type="PROSITE" id="PS00486">
    <property type="entry name" value="DNA_MISMATCH_REPAIR_2"/>
    <property type="match status" value="1"/>
</dbReference>
<proteinExistence type="predicted"/>
<accession>A0A1X7HI17</accession>
<keyword evidence="2" id="KW-0547">Nucleotide-binding</keyword>
<dbReference type="GO" id="GO:0019843">
    <property type="term" value="F:rRNA binding"/>
    <property type="evidence" value="ECO:0007669"/>
    <property type="project" value="UniProtKB-KW"/>
</dbReference>
<evidence type="ECO:0000256" key="3">
    <source>
        <dbReference type="ARBA" id="ARBA00022801"/>
    </source>
</evidence>
<dbReference type="GO" id="GO:0045910">
    <property type="term" value="P:negative regulation of DNA recombination"/>
    <property type="evidence" value="ECO:0007669"/>
    <property type="project" value="InterPro"/>
</dbReference>
<evidence type="ECO:0000313" key="9">
    <source>
        <dbReference type="EMBL" id="SMF87064.1"/>
    </source>
</evidence>
<keyword evidence="4" id="KW-0067">ATP-binding</keyword>
<dbReference type="PANTHER" id="PTHR48466">
    <property type="entry name" value="OS10G0509000 PROTEIN-RELATED"/>
    <property type="match status" value="1"/>
</dbReference>
<reference evidence="10" key="1">
    <citation type="submission" date="2017-04" db="EMBL/GenBank/DDBJ databases">
        <authorList>
            <person name="Varghese N."/>
            <person name="Submissions S."/>
        </authorList>
    </citation>
    <scope>NUCLEOTIDE SEQUENCE [LARGE SCALE GENOMIC DNA]</scope>
    <source>
        <strain evidence="10">N3/975</strain>
    </source>
</reference>
<dbReference type="PIRSF" id="PIRSF005814">
    <property type="entry name" value="MutS_YshD"/>
    <property type="match status" value="1"/>
</dbReference>
<keyword evidence="10" id="KW-1185">Reference proteome</keyword>
<dbReference type="STRING" id="1313296.SAMN05661091_3607"/>
<dbReference type="GO" id="GO:0030983">
    <property type="term" value="F:mismatched DNA binding"/>
    <property type="evidence" value="ECO:0007669"/>
    <property type="project" value="InterPro"/>
</dbReference>
<keyword evidence="6" id="KW-0238">DNA-binding</keyword>
<dbReference type="GO" id="GO:0006298">
    <property type="term" value="P:mismatch repair"/>
    <property type="evidence" value="ECO:0007669"/>
    <property type="project" value="InterPro"/>
</dbReference>
<dbReference type="PANTHER" id="PTHR48466:SF2">
    <property type="entry name" value="OS10G0509000 PROTEIN"/>
    <property type="match status" value="1"/>
</dbReference>
<name>A0A1X7HI17_9BACL</name>
<evidence type="ECO:0000256" key="7">
    <source>
        <dbReference type="SAM" id="MobiDB-lite"/>
    </source>
</evidence>
<dbReference type="Pfam" id="PF00488">
    <property type="entry name" value="MutS_V"/>
    <property type="match status" value="1"/>
</dbReference>
<sequence>MNLATMKLLQYDKVQTELERFAVSYLGKNHIREITPLTQIKAIRLRLDETSEASTLLRAGASIPIPSLEGIEPVQQLLGTGYVLTERDFGHIQQFLRSCKQLIRYMATKSEIAPKVASYASSMYELPSLLSEIEHCIYSGRVVDGASKELARVRKKIAVSEERVKRKLDSLLSKHRSIMQESLVSKRNGRYVLPIKKEHRKQINGVVLDESASGQTVYIEPSDVASLQHELSFLQTEEAREETKVLSALTEMAEKYSHELKLNADTVGMYDFIIARGKYGMSISGRNVELNDQGIIALKQATHPLLGPGMVPLDFAIGRNYKSLIITGPNTGGKTLTLKTVGLLTMMVQSGLLIPVQEGSQCSIYEQISVDIGDGQSIEHALSTFSAHIRNVNHILQTANDKTLILLDEMASGTDPGEGIGLSIAVLEELHRRRATVVVTTHFTEIKNFARITPGFENARMEFDTETLEPKYRLKIGEAGQSYAFVIAEKLGIPSAIIARSREISEAGVGHENTMFPSYNVTTNESYTDETRELAGDYNPDPLSVQDNQDLDALSSQESHDLKGAPEVTNHSEDQKQENLQSPSPPAYQLGDSVYVSSLNRTGIVCEAQDSRGMVGVMIQKQKIKINHKRLTLHIAGKNLYPEDYDMDIVFESKENRKKRKLMNRKHVEGLTIEIKPES</sequence>
<dbReference type="FunFam" id="3.40.50.300:FF:000830">
    <property type="entry name" value="Endonuclease MutS2"/>
    <property type="match status" value="1"/>
</dbReference>
<dbReference type="Proteomes" id="UP000192940">
    <property type="component" value="Chromosome I"/>
</dbReference>
<feature type="compositionally biased region" description="Basic and acidic residues" evidence="7">
    <location>
        <begin position="558"/>
        <end position="577"/>
    </location>
</feature>
<dbReference type="InterPro" id="IPR027417">
    <property type="entry name" value="P-loop_NTPase"/>
</dbReference>
<dbReference type="EMBL" id="LT840184">
    <property type="protein sequence ID" value="SMF87064.1"/>
    <property type="molecule type" value="Genomic_DNA"/>
</dbReference>
<dbReference type="RefSeq" id="WP_208914438.1">
    <property type="nucleotide sequence ID" value="NZ_LT840184.1"/>
</dbReference>
<feature type="domain" description="DNA mismatch repair proteins mutS family" evidence="8">
    <location>
        <begin position="403"/>
        <end position="419"/>
    </location>
</feature>
<keyword evidence="5" id="KW-0694">RNA-binding</keyword>
<dbReference type="GO" id="GO:0005524">
    <property type="term" value="F:ATP binding"/>
    <property type="evidence" value="ECO:0007669"/>
    <property type="project" value="UniProtKB-KW"/>
</dbReference>
<dbReference type="AlphaFoldDB" id="A0A1X7HI17"/>
<dbReference type="InterPro" id="IPR036187">
    <property type="entry name" value="DNA_mismatch_repair_MutS_sf"/>
</dbReference>
<dbReference type="GO" id="GO:0016887">
    <property type="term" value="F:ATP hydrolysis activity"/>
    <property type="evidence" value="ECO:0007669"/>
    <property type="project" value="InterPro"/>
</dbReference>
<keyword evidence="3" id="KW-0378">Hydrolase</keyword>
<protein>
    <submittedName>
        <fullName evidence="9">MutS2 family protein</fullName>
    </submittedName>
</protein>
<dbReference type="SUPFAM" id="SSF52540">
    <property type="entry name" value="P-loop containing nucleoside triphosphate hydrolases"/>
    <property type="match status" value="1"/>
</dbReference>
<evidence type="ECO:0000256" key="4">
    <source>
        <dbReference type="ARBA" id="ARBA00022840"/>
    </source>
</evidence>
<dbReference type="GO" id="GO:0140664">
    <property type="term" value="F:ATP-dependent DNA damage sensor activity"/>
    <property type="evidence" value="ECO:0007669"/>
    <property type="project" value="InterPro"/>
</dbReference>
<dbReference type="SMART" id="SM00534">
    <property type="entry name" value="MUTSac"/>
    <property type="match status" value="1"/>
</dbReference>
<dbReference type="SMART" id="SM00533">
    <property type="entry name" value="MUTSd"/>
    <property type="match status" value="1"/>
</dbReference>
<evidence type="ECO:0000313" key="10">
    <source>
        <dbReference type="Proteomes" id="UP000192940"/>
    </source>
</evidence>
<dbReference type="InterPro" id="IPR000432">
    <property type="entry name" value="DNA_mismatch_repair_MutS_C"/>
</dbReference>
<evidence type="ECO:0000259" key="8">
    <source>
        <dbReference type="PROSITE" id="PS00486"/>
    </source>
</evidence>
<dbReference type="InterPro" id="IPR005747">
    <property type="entry name" value="MutS2"/>
</dbReference>
<dbReference type="NCBIfam" id="TIGR01069">
    <property type="entry name" value="mutS2"/>
    <property type="match status" value="1"/>
</dbReference>
<evidence type="ECO:0000256" key="5">
    <source>
        <dbReference type="ARBA" id="ARBA00022884"/>
    </source>
</evidence>
<keyword evidence="1" id="KW-0699">rRNA-binding</keyword>
<dbReference type="GO" id="GO:0004519">
    <property type="term" value="F:endonuclease activity"/>
    <property type="evidence" value="ECO:0007669"/>
    <property type="project" value="InterPro"/>
</dbReference>
<dbReference type="InterPro" id="IPR007696">
    <property type="entry name" value="DNA_mismatch_repair_MutS_core"/>
</dbReference>
<gene>
    <name evidence="9" type="ORF">SAMN05661091_3607</name>
</gene>
<dbReference type="SUPFAM" id="SSF48334">
    <property type="entry name" value="DNA repair protein MutS, domain III"/>
    <property type="match status" value="1"/>
</dbReference>
<organism evidence="9 10">
    <name type="scientific">Paenibacillus uliginis N3/975</name>
    <dbReference type="NCBI Taxonomy" id="1313296"/>
    <lineage>
        <taxon>Bacteria</taxon>
        <taxon>Bacillati</taxon>
        <taxon>Bacillota</taxon>
        <taxon>Bacilli</taxon>
        <taxon>Bacillales</taxon>
        <taxon>Paenibacillaceae</taxon>
        <taxon>Paenibacillus</taxon>
    </lineage>
</organism>
<feature type="region of interest" description="Disordered" evidence="7">
    <location>
        <begin position="556"/>
        <end position="589"/>
    </location>
</feature>
<evidence type="ECO:0000256" key="1">
    <source>
        <dbReference type="ARBA" id="ARBA00022730"/>
    </source>
</evidence>
<dbReference type="InterPro" id="IPR045076">
    <property type="entry name" value="MutS"/>
</dbReference>